<gene>
    <name evidence="3" type="ORF">AB675_3179</name>
</gene>
<dbReference type="Gene3D" id="3.40.30.110">
    <property type="match status" value="2"/>
</dbReference>
<feature type="domain" description="DUF7962" evidence="2">
    <location>
        <begin position="112"/>
        <end position="229"/>
    </location>
</feature>
<dbReference type="CDD" id="cd00570">
    <property type="entry name" value="GST_N_family"/>
    <property type="match status" value="1"/>
</dbReference>
<dbReference type="InterPro" id="IPR036249">
    <property type="entry name" value="Thioredoxin-like_sf"/>
</dbReference>
<dbReference type="RefSeq" id="XP_017997932.1">
    <property type="nucleotide sequence ID" value="XM_018143207.1"/>
</dbReference>
<reference evidence="3 4" key="1">
    <citation type="submission" date="2015-06" db="EMBL/GenBank/DDBJ databases">
        <title>Draft genome of the ant-associated black yeast Phialophora attae CBS 131958.</title>
        <authorList>
            <person name="Moreno L.F."/>
            <person name="Stielow B.J."/>
            <person name="de Hoog S."/>
            <person name="Vicente V.A."/>
            <person name="Weiss V.A."/>
            <person name="de Vries M."/>
            <person name="Cruz L.M."/>
            <person name="Souza E.M."/>
        </authorList>
    </citation>
    <scope>NUCLEOTIDE SEQUENCE [LARGE SCALE GENOMIC DNA]</scope>
    <source>
        <strain evidence="3 4">CBS 131958</strain>
    </source>
</reference>
<accession>A0A0N0NKL1</accession>
<evidence type="ECO:0000313" key="3">
    <source>
        <dbReference type="EMBL" id="KPI37969.1"/>
    </source>
</evidence>
<dbReference type="STRING" id="1664694.A0A0N0NKL1"/>
<dbReference type="SUPFAM" id="SSF52833">
    <property type="entry name" value="Thioredoxin-like"/>
    <property type="match status" value="1"/>
</dbReference>
<proteinExistence type="predicted"/>
<organism evidence="3 4">
    <name type="scientific">Cyphellophora attinorum</name>
    <dbReference type="NCBI Taxonomy" id="1664694"/>
    <lineage>
        <taxon>Eukaryota</taxon>
        <taxon>Fungi</taxon>
        <taxon>Dikarya</taxon>
        <taxon>Ascomycota</taxon>
        <taxon>Pezizomycotina</taxon>
        <taxon>Eurotiomycetes</taxon>
        <taxon>Chaetothyriomycetidae</taxon>
        <taxon>Chaetothyriales</taxon>
        <taxon>Cyphellophoraceae</taxon>
        <taxon>Cyphellophora</taxon>
    </lineage>
</organism>
<dbReference type="InterPro" id="IPR004045">
    <property type="entry name" value="Glutathione_S-Trfase_N"/>
</dbReference>
<dbReference type="Pfam" id="PF13417">
    <property type="entry name" value="GST_N_3"/>
    <property type="match status" value="1"/>
</dbReference>
<dbReference type="OrthoDB" id="202840at2759"/>
<evidence type="ECO:0000313" key="4">
    <source>
        <dbReference type="Proteomes" id="UP000038010"/>
    </source>
</evidence>
<sequence>MPPNNIVLFTYDASVYGRKIEWYLNLRGIKYAKCITAPYLPREQLQELGIRYRRIPWLAIGRDVYCDTRIIIEKLEQLIPENRLASKDPFMRGVEYLLESWVNEGGPFWRTSQMIPAALLQDDKFLEDRTEMIGVPFSREGLGAMRPEALVHSRIFLDAVENRFLADGRQFMSGKDKPDLTDIHTAWVWDWMFGMSKILPDIAAKEGITKENYPRAFSWTARHRESCEAVTERNGKPEILSNEDAYARVLGSNTFEDIKGVDKYDPLGLSQGQLIECWPTDSGQNHHDKGKLVALHLKELVIESEVPGGKGHLHLHFPRGNFRLKAIQDSKI</sequence>
<dbReference type="VEuPathDB" id="FungiDB:AB675_3179"/>
<dbReference type="AlphaFoldDB" id="A0A0N0NKL1"/>
<dbReference type="InterPro" id="IPR058268">
    <property type="entry name" value="DUF7962"/>
</dbReference>
<protein>
    <submittedName>
        <fullName evidence="3">Uncharacterized protein</fullName>
    </submittedName>
</protein>
<name>A0A0N0NKL1_9EURO</name>
<dbReference type="GeneID" id="28735087"/>
<feature type="domain" description="GST N-terminal" evidence="1">
    <location>
        <begin position="8"/>
        <end position="82"/>
    </location>
</feature>
<evidence type="ECO:0000259" key="1">
    <source>
        <dbReference type="Pfam" id="PF13417"/>
    </source>
</evidence>
<evidence type="ECO:0000259" key="2">
    <source>
        <dbReference type="Pfam" id="PF25907"/>
    </source>
</evidence>
<comment type="caution">
    <text evidence="3">The sequence shown here is derived from an EMBL/GenBank/DDBJ whole genome shotgun (WGS) entry which is preliminary data.</text>
</comment>
<dbReference type="EMBL" id="LFJN01000021">
    <property type="protein sequence ID" value="KPI37969.1"/>
    <property type="molecule type" value="Genomic_DNA"/>
</dbReference>
<dbReference type="Proteomes" id="UP000038010">
    <property type="component" value="Unassembled WGS sequence"/>
</dbReference>
<dbReference type="Pfam" id="PF25907">
    <property type="entry name" value="DUF7962"/>
    <property type="match status" value="1"/>
</dbReference>
<keyword evidence="4" id="KW-1185">Reference proteome</keyword>